<sequence>MTAPINPDHFEIRPDGSIAPQPWMQWRHVASVEAASKSGSYAVIGGINKNDLLHKLQLPWQNNSPVPQYCYGLITRGGCRVSLQARSVGYLQVTSGFKLNTPGDAGELAVASRVGCGADMGRGGTLAVGTEFGIIEERMNSVTFPLAPERAGWSMIEPGDLITARVEVRFISQQWETTSIDGGTSGSDSSYTSGGTRLDLFAVPVI</sequence>
<feature type="domain" description="DUF7172" evidence="1">
    <location>
        <begin position="9"/>
        <end position="205"/>
    </location>
</feature>
<dbReference type="KEGG" id="vg:60321499"/>
<dbReference type="InterPro" id="IPR055596">
    <property type="entry name" value="DUF7172"/>
</dbReference>
<reference evidence="3" key="1">
    <citation type="submission" date="2018-08" db="EMBL/GenBank/DDBJ databases">
        <authorList>
            <person name="Farris L."/>
            <person name="Burns B."/>
            <person name="Flowers J."/>
            <person name="Harvey A."/>
            <person name="Kent S."/>
            <person name="Kernodle S.A."/>
            <person name="McGinnis R."/>
            <person name="Sargent R."/>
            <person name="Stanley M."/>
            <person name="Wright P."/>
            <person name="Wallen J.R."/>
            <person name="Eckardt M.A."/>
            <person name="Gainey M.D."/>
            <person name="Garlena R.A."/>
            <person name="Russell D.A."/>
            <person name="Pope W.H."/>
            <person name="Jacobs-Sera D."/>
            <person name="Hatfull G.F."/>
        </authorList>
    </citation>
    <scope>NUCLEOTIDE SEQUENCE [LARGE SCALE GENOMIC DNA]</scope>
</reference>
<keyword evidence="3" id="KW-1185">Reference proteome</keyword>
<evidence type="ECO:0000313" key="2">
    <source>
        <dbReference type="EMBL" id="AYB70578.1"/>
    </source>
</evidence>
<protein>
    <recommendedName>
        <fullName evidence="1">DUF7172 domain-containing protein</fullName>
    </recommendedName>
</protein>
<dbReference type="Proteomes" id="UP000275667">
    <property type="component" value="Segment"/>
</dbReference>
<organism evidence="2 3">
    <name type="scientific">Mycobacterium phage Serendipitous</name>
    <dbReference type="NCBI Taxonomy" id="2301619"/>
    <lineage>
        <taxon>Viruses</taxon>
        <taxon>Duplodnaviria</taxon>
        <taxon>Heunggongvirae</taxon>
        <taxon>Uroviricota</taxon>
        <taxon>Caudoviricetes</taxon>
        <taxon>Bclasvirinae</taxon>
        <taxon>Acadianvirus</taxon>
        <taxon>Acadianvirus serendipitous</taxon>
    </lineage>
</organism>
<name>A0A385UGC9_9CAUD</name>
<evidence type="ECO:0000313" key="3">
    <source>
        <dbReference type="Proteomes" id="UP000275667"/>
    </source>
</evidence>
<evidence type="ECO:0000259" key="1">
    <source>
        <dbReference type="Pfam" id="PF23787"/>
    </source>
</evidence>
<dbReference type="RefSeq" id="YP_009950088.1">
    <property type="nucleotide sequence ID" value="NC_051587.1"/>
</dbReference>
<gene>
    <name evidence="2" type="primary">36</name>
    <name evidence="2" type="ORF">SEA_SERENDIPITOUS_36</name>
</gene>
<accession>A0A385UGC9</accession>
<dbReference type="Pfam" id="PF23787">
    <property type="entry name" value="DUF7172"/>
    <property type="match status" value="1"/>
</dbReference>
<proteinExistence type="predicted"/>
<dbReference type="EMBL" id="MH727561">
    <property type="protein sequence ID" value="AYB70578.1"/>
    <property type="molecule type" value="Genomic_DNA"/>
</dbReference>
<dbReference type="GeneID" id="60321499"/>